<dbReference type="GO" id="GO:0006779">
    <property type="term" value="P:porphyrin-containing compound biosynthetic process"/>
    <property type="evidence" value="ECO:0007669"/>
    <property type="project" value="InterPro"/>
</dbReference>
<keyword evidence="3" id="KW-1185">Reference proteome</keyword>
<dbReference type="RefSeq" id="WP_119970632.1">
    <property type="nucleotide sequence ID" value="NZ_CP032416.1"/>
</dbReference>
<dbReference type="PANTHER" id="PTHR47099">
    <property type="entry name" value="METHYLCOBAMIDE:COM METHYLTRANSFERASE MTBA"/>
    <property type="match status" value="1"/>
</dbReference>
<dbReference type="GO" id="GO:0004853">
    <property type="term" value="F:uroporphyrinogen decarboxylase activity"/>
    <property type="evidence" value="ECO:0007669"/>
    <property type="project" value="InterPro"/>
</dbReference>
<dbReference type="SUPFAM" id="SSF51726">
    <property type="entry name" value="UROD/MetE-like"/>
    <property type="match status" value="1"/>
</dbReference>
<name>A0A386H221_9CLOT</name>
<feature type="domain" description="Uroporphyrinogen decarboxylase (URO-D)" evidence="1">
    <location>
        <begin position="18"/>
        <end position="251"/>
    </location>
</feature>
<dbReference type="OrthoDB" id="2135496at2"/>
<dbReference type="KEGG" id="cfer:D4Z93_04110"/>
<dbReference type="Proteomes" id="UP000266301">
    <property type="component" value="Chromosome"/>
</dbReference>
<sequence length="290" mass="32283">MDYDVNFKCVLGTEDEIPKEAVKKAGVKFPDVHKNAKEMAALSKSIRECNKDLFSVVPFCMTVEAEALGGQINLGDEKAGPRVSNYTFKTIEDLKGLKGIDFETKRIKEVLKSVEILKKQGETVIMDVQGPFTIISSLIDPRVFYKAVRKNKDEVERLMEIVEKGSVEFIKEGIKKGADIISFGDSAGTLDILGPKTYKELGGKYTYNVLKEAINYLGDSIIHICGITSASLDRAGFIKSNPIKVPEGITYGQAINYIRKKNKNVKILGHNCLRKTTKPLKQSTVWEIQL</sequence>
<dbReference type="InterPro" id="IPR038071">
    <property type="entry name" value="UROD/MetE-like_sf"/>
</dbReference>
<dbReference type="InterPro" id="IPR000257">
    <property type="entry name" value="Uroporphyrinogen_deCOase"/>
</dbReference>
<evidence type="ECO:0000313" key="2">
    <source>
        <dbReference type="EMBL" id="AYD39747.1"/>
    </source>
</evidence>
<dbReference type="PANTHER" id="PTHR47099:SF1">
    <property type="entry name" value="METHYLCOBAMIDE:COM METHYLTRANSFERASE MTBA"/>
    <property type="match status" value="1"/>
</dbReference>
<dbReference type="AlphaFoldDB" id="A0A386H221"/>
<dbReference type="Pfam" id="PF01208">
    <property type="entry name" value="URO-D"/>
    <property type="match status" value="1"/>
</dbReference>
<dbReference type="InterPro" id="IPR052024">
    <property type="entry name" value="Methanogen_methyltrans"/>
</dbReference>
<evidence type="ECO:0000259" key="1">
    <source>
        <dbReference type="Pfam" id="PF01208"/>
    </source>
</evidence>
<keyword evidence="2" id="KW-0489">Methyltransferase</keyword>
<reference evidence="2 3" key="1">
    <citation type="journal article" date="2019" name="Int. J. Syst. Evol. Microbiol.">
        <title>Clostridium fermenticellae sp. nov., isolated from the mud in a fermentation cellar for the production of the Chinese liquor, baijiu.</title>
        <authorList>
            <person name="Xu P.X."/>
            <person name="Chai L.J."/>
            <person name="Qiu T."/>
            <person name="Zhang X.J."/>
            <person name="Lu Z.M."/>
            <person name="Xiao C."/>
            <person name="Wang S.T."/>
            <person name="Shen C.H."/>
            <person name="Shi J.S."/>
            <person name="Xu Z.H."/>
        </authorList>
    </citation>
    <scope>NUCLEOTIDE SEQUENCE [LARGE SCALE GENOMIC DNA]</scope>
    <source>
        <strain evidence="2 3">JN500901</strain>
    </source>
</reference>
<dbReference type="GO" id="GO:0008168">
    <property type="term" value="F:methyltransferase activity"/>
    <property type="evidence" value="ECO:0007669"/>
    <property type="project" value="UniProtKB-KW"/>
</dbReference>
<keyword evidence="2" id="KW-0808">Transferase</keyword>
<dbReference type="EMBL" id="CP032416">
    <property type="protein sequence ID" value="AYD39747.1"/>
    <property type="molecule type" value="Genomic_DNA"/>
</dbReference>
<gene>
    <name evidence="2" type="ORF">D4Z93_04110</name>
</gene>
<proteinExistence type="predicted"/>
<dbReference type="GO" id="GO:0032259">
    <property type="term" value="P:methylation"/>
    <property type="evidence" value="ECO:0007669"/>
    <property type="project" value="UniProtKB-KW"/>
</dbReference>
<evidence type="ECO:0000313" key="3">
    <source>
        <dbReference type="Proteomes" id="UP000266301"/>
    </source>
</evidence>
<dbReference type="Gene3D" id="3.20.20.210">
    <property type="match status" value="1"/>
</dbReference>
<organism evidence="2 3">
    <name type="scientific">Clostridium fermenticellae</name>
    <dbReference type="NCBI Taxonomy" id="2068654"/>
    <lineage>
        <taxon>Bacteria</taxon>
        <taxon>Bacillati</taxon>
        <taxon>Bacillota</taxon>
        <taxon>Clostridia</taxon>
        <taxon>Eubacteriales</taxon>
        <taxon>Clostridiaceae</taxon>
        <taxon>Clostridium</taxon>
    </lineage>
</organism>
<accession>A0A386H221</accession>
<protein>
    <submittedName>
        <fullName evidence="2">Methylcobamide--CoM methyltransferase</fullName>
    </submittedName>
</protein>